<feature type="domain" description="Alpha/beta hydrolase fold-3" evidence="4">
    <location>
        <begin position="160"/>
        <end position="295"/>
    </location>
</feature>
<feature type="active site" evidence="3">
    <location>
        <position position="241"/>
    </location>
</feature>
<gene>
    <name evidence="5" type="ORF">HYFRA_00010236</name>
</gene>
<feature type="domain" description="Alpha/beta hydrolase fold-3" evidence="4">
    <location>
        <begin position="333"/>
        <end position="398"/>
    </location>
</feature>
<comment type="similarity">
    <text evidence="1">Belongs to the 'GDXG' lipolytic enzyme family.</text>
</comment>
<keyword evidence="6" id="KW-1185">Reference proteome</keyword>
<reference evidence="5" key="1">
    <citation type="submission" date="2021-07" db="EMBL/GenBank/DDBJ databases">
        <authorList>
            <person name="Durling M."/>
        </authorList>
    </citation>
    <scope>NUCLEOTIDE SEQUENCE</scope>
</reference>
<dbReference type="EMBL" id="CAJVRL010000050">
    <property type="protein sequence ID" value="CAG8953486.1"/>
    <property type="molecule type" value="Genomic_DNA"/>
</dbReference>
<evidence type="ECO:0000256" key="3">
    <source>
        <dbReference type="PROSITE-ProRule" id="PRU10038"/>
    </source>
</evidence>
<dbReference type="Pfam" id="PF07859">
    <property type="entry name" value="Abhydrolase_3"/>
    <property type="match status" value="2"/>
</dbReference>
<dbReference type="InterPro" id="IPR029058">
    <property type="entry name" value="AB_hydrolase_fold"/>
</dbReference>
<dbReference type="PANTHER" id="PTHR48081">
    <property type="entry name" value="AB HYDROLASE SUPERFAMILY PROTEIN C4A8.06C"/>
    <property type="match status" value="1"/>
</dbReference>
<dbReference type="InterPro" id="IPR050300">
    <property type="entry name" value="GDXG_lipolytic_enzyme"/>
</dbReference>
<dbReference type="InterPro" id="IPR033140">
    <property type="entry name" value="Lipase_GDXG_put_SER_AS"/>
</dbReference>
<keyword evidence="2" id="KW-0378">Hydrolase</keyword>
<dbReference type="OrthoDB" id="5354320at2759"/>
<organism evidence="5 6">
    <name type="scientific">Hymenoscyphus fraxineus</name>
    <dbReference type="NCBI Taxonomy" id="746836"/>
    <lineage>
        <taxon>Eukaryota</taxon>
        <taxon>Fungi</taxon>
        <taxon>Dikarya</taxon>
        <taxon>Ascomycota</taxon>
        <taxon>Pezizomycotina</taxon>
        <taxon>Leotiomycetes</taxon>
        <taxon>Helotiales</taxon>
        <taxon>Helotiaceae</taxon>
        <taxon>Hymenoscyphus</taxon>
    </lineage>
</organism>
<dbReference type="GO" id="GO:0016787">
    <property type="term" value="F:hydrolase activity"/>
    <property type="evidence" value="ECO:0007669"/>
    <property type="project" value="UniProtKB-KW"/>
</dbReference>
<evidence type="ECO:0000259" key="4">
    <source>
        <dbReference type="Pfam" id="PF07859"/>
    </source>
</evidence>
<evidence type="ECO:0000313" key="5">
    <source>
        <dbReference type="EMBL" id="CAG8953486.1"/>
    </source>
</evidence>
<dbReference type="Proteomes" id="UP000696280">
    <property type="component" value="Unassembled WGS sequence"/>
</dbReference>
<name>A0A9N9KTR4_9HELO</name>
<dbReference type="PANTHER" id="PTHR48081:SF25">
    <property type="entry name" value="PUTATIVE (AFU_ORTHOLOGUE AFUA_3G11560)-RELATED"/>
    <property type="match status" value="1"/>
</dbReference>
<sequence>MDFSPAALAKSLLPRVPLLGKTAITHTLGRTEQSGKWDLRTALVTSLIRSYLLDSPPQAVSKSQKASLKDPGIKGRVWISKITMSPPAEDDIRRSIFQIIESMKEPGEAEGGYREPEMVPVEAEWTGYRAAATKKSPELNISEEEKYKEMMKEVASPTTILYFHGGAHYLMDPASHRPTCKKLAKITKGRCLSVRYRLAPQNPFPSALIDALVSYLTLLYPPPGSLHDPVLPENIVFAGDSAGGNLCLSLLQTILQFQRRDLRPLFHGSSRSIPLPAGCATASPWCDVTLSLPSHLKNAPFDYLPGRTTRPVDGIPYPPCEIWPSSPPRKAFYADDALLCHPLVSPVVAESWEGSCPLYIAVGQELLSDEGKHVAAKARRQGVEVVFEEFEAMPHCFAMIFEGMEGSRRFFNGWGAFIGMVSGGDGNRKVESKGSFVAAKTLKERPLEFETLSELKDEEIKEFMREGARNMKTFEGDPLTASKL</sequence>
<accession>A0A9N9KTR4</accession>
<dbReference type="SUPFAM" id="SSF53474">
    <property type="entry name" value="alpha/beta-Hydrolases"/>
    <property type="match status" value="1"/>
</dbReference>
<evidence type="ECO:0000256" key="2">
    <source>
        <dbReference type="ARBA" id="ARBA00022801"/>
    </source>
</evidence>
<protein>
    <recommendedName>
        <fullName evidence="4">Alpha/beta hydrolase fold-3 domain-containing protein</fullName>
    </recommendedName>
</protein>
<comment type="caution">
    <text evidence="5">The sequence shown here is derived from an EMBL/GenBank/DDBJ whole genome shotgun (WGS) entry which is preliminary data.</text>
</comment>
<proteinExistence type="inferred from homology"/>
<evidence type="ECO:0000256" key="1">
    <source>
        <dbReference type="ARBA" id="ARBA00010515"/>
    </source>
</evidence>
<dbReference type="Gene3D" id="3.40.50.1820">
    <property type="entry name" value="alpha/beta hydrolase"/>
    <property type="match status" value="1"/>
</dbReference>
<dbReference type="AlphaFoldDB" id="A0A9N9KTR4"/>
<dbReference type="PROSITE" id="PS01174">
    <property type="entry name" value="LIPASE_GDXG_SER"/>
    <property type="match status" value="1"/>
</dbReference>
<evidence type="ECO:0000313" key="6">
    <source>
        <dbReference type="Proteomes" id="UP000696280"/>
    </source>
</evidence>
<dbReference type="InterPro" id="IPR013094">
    <property type="entry name" value="AB_hydrolase_3"/>
</dbReference>